<feature type="binding site" evidence="10">
    <location>
        <position position="305"/>
    </location>
    <ligand>
        <name>Mn(2+)</name>
        <dbReference type="ChEBI" id="CHEBI:29035"/>
    </ligand>
</feature>
<evidence type="ECO:0000256" key="3">
    <source>
        <dbReference type="ARBA" id="ARBA00022679"/>
    </source>
</evidence>
<evidence type="ECO:0000256" key="2">
    <source>
        <dbReference type="ARBA" id="ARBA00022676"/>
    </source>
</evidence>
<feature type="binding site" evidence="10">
    <location>
        <position position="281"/>
    </location>
    <ligand>
        <name>Mn(2+)</name>
        <dbReference type="ChEBI" id="CHEBI:29035"/>
    </ligand>
</feature>
<evidence type="ECO:0000313" key="12">
    <source>
        <dbReference type="EMBL" id="KAK9132774.1"/>
    </source>
</evidence>
<keyword evidence="6 11" id="KW-0472">Membrane</keyword>
<evidence type="ECO:0000256" key="9">
    <source>
        <dbReference type="PIRSR" id="PIRSR605150-2"/>
    </source>
</evidence>
<dbReference type="SUPFAM" id="SSF53448">
    <property type="entry name" value="Nucleotide-diphospho-sugar transferases"/>
    <property type="match status" value="1"/>
</dbReference>
<feature type="transmembrane region" description="Helical" evidence="11">
    <location>
        <begin position="554"/>
        <end position="575"/>
    </location>
</feature>
<dbReference type="Gene3D" id="3.90.550.10">
    <property type="entry name" value="Spore Coat Polysaccharide Biosynthesis Protein SpsA, Chain A"/>
    <property type="match status" value="2"/>
</dbReference>
<proteinExistence type="predicted"/>
<dbReference type="InterPro" id="IPR029044">
    <property type="entry name" value="Nucleotide-diphossugar_trans"/>
</dbReference>
<feature type="active site" evidence="8">
    <location>
        <position position="444"/>
    </location>
</feature>
<evidence type="ECO:0000256" key="7">
    <source>
        <dbReference type="ARBA" id="ARBA00023316"/>
    </source>
</evidence>
<feature type="transmembrane region" description="Helical" evidence="11">
    <location>
        <begin position="513"/>
        <end position="534"/>
    </location>
</feature>
<keyword evidence="3" id="KW-0808">Transferase</keyword>
<dbReference type="Pfam" id="PF03552">
    <property type="entry name" value="Cellulose_synt"/>
    <property type="match status" value="2"/>
</dbReference>
<dbReference type="GO" id="GO:0071555">
    <property type="term" value="P:cell wall organization"/>
    <property type="evidence" value="ECO:0007669"/>
    <property type="project" value="UniProtKB-KW"/>
</dbReference>
<dbReference type="EMBL" id="JBBNAG010000005">
    <property type="protein sequence ID" value="KAK9132774.1"/>
    <property type="molecule type" value="Genomic_DNA"/>
</dbReference>
<evidence type="ECO:0000256" key="1">
    <source>
        <dbReference type="ARBA" id="ARBA00004127"/>
    </source>
</evidence>
<sequence length="731" mass="82518">MAVAAASDRLFSTRQASGRLLYKLYFFIFLTGIISLLYYRLTHLLTTTHSYLWLVITLAEFWFGATWLFQQGFRWAPTFHTTYPEKLPASGGLPPVDVLVCTADADREPPALVANTLLSLMAYDYNANKLAYYISDDGGSELTFHAIYQASKFARDWLPFCRKYKVETPAPQVYFSTENAVSAGTGSRSFKQEYDVVKAKFEKMQQSIEKAGKMKKVPEETRREHKGFREWDSPVYPRNHQTILEVLLRGNGEDKDVEGNPMPLLVYVSREKRTGVPHHYKGGALNALNRVSSVMSNAPLVLNVDCDMHSNNSQSLLHAVCFFLDPKESHRIGYVQFPQSFGGITENDLYGNGVKRIYEIEFFGTNAHNGPMYAGTGSVHRRESLNGRKYDPNVPIKLEDKSVKGSRDWDVLEPKAKALTGCKYEEGKPWGKDMGLVYGCAVEDVFTGLVFHSRGWKSVFCSPERKAYLGLAPPNTNDTLIQHKRWSTGLLEVFLSDYCPWTHGVGRLKLGQILCYSFYTLWALWCLPMSVYAFVPPLALVKGISLFPEVSNPWFIVFAFLGIASHVFSLGELMWAKGTIKSWWNETRMWMMKGTSSYLFSVTVIILKTLGISEPGFEITSKVIDEEALKRYKREIMEFAVPSPMFIPPVTLSLLNAYSFLKALVTLVKTGLGGVDLLLLHLVISGYVTIISLPLYEAMFLRKDKGRMPTSITVYSIGLVLAILFLSSFFM</sequence>
<protein>
    <recommendedName>
        <fullName evidence="14">Cellulose synthase-like protein E6</fullName>
    </recommendedName>
</protein>
<feature type="binding site" evidence="9">
    <location>
        <position position="137"/>
    </location>
    <ligand>
        <name>UDP-alpha-D-glucose</name>
        <dbReference type="ChEBI" id="CHEBI:58885"/>
    </ligand>
</feature>
<accession>A0AAP0P7D1</accession>
<reference evidence="12 13" key="1">
    <citation type="submission" date="2024-01" db="EMBL/GenBank/DDBJ databases">
        <title>Genome assemblies of Stephania.</title>
        <authorList>
            <person name="Yang L."/>
        </authorList>
    </citation>
    <scope>NUCLEOTIDE SEQUENCE [LARGE SCALE GENOMIC DNA]</scope>
    <source>
        <strain evidence="12">JXDWG</strain>
        <tissue evidence="12">Leaf</tissue>
    </source>
</reference>
<dbReference type="PANTHER" id="PTHR13301">
    <property type="entry name" value="X-BOX TRANSCRIPTION FACTOR-RELATED"/>
    <property type="match status" value="1"/>
</dbReference>
<evidence type="ECO:0008006" key="14">
    <source>
        <dbReference type="Google" id="ProtNLM"/>
    </source>
</evidence>
<feature type="transmembrane region" description="Helical" evidence="11">
    <location>
        <begin position="712"/>
        <end position="730"/>
    </location>
</feature>
<feature type="binding site" evidence="9">
    <location>
        <position position="108"/>
    </location>
    <ligand>
        <name>UDP-alpha-D-glucose</name>
        <dbReference type="ChEBI" id="CHEBI:58885"/>
    </ligand>
</feature>
<evidence type="ECO:0000256" key="4">
    <source>
        <dbReference type="ARBA" id="ARBA00022692"/>
    </source>
</evidence>
<feature type="transmembrane region" description="Helical" evidence="11">
    <location>
        <begin position="51"/>
        <end position="69"/>
    </location>
</feature>
<comment type="caution">
    <text evidence="12">The sequence shown here is derived from an EMBL/GenBank/DDBJ whole genome shotgun (WGS) entry which is preliminary data.</text>
</comment>
<keyword evidence="5 11" id="KW-1133">Transmembrane helix</keyword>
<gene>
    <name evidence="12" type="ORF">Scep_012302</name>
</gene>
<evidence type="ECO:0000313" key="13">
    <source>
        <dbReference type="Proteomes" id="UP001419268"/>
    </source>
</evidence>
<dbReference type="GO" id="GO:0016020">
    <property type="term" value="C:membrane"/>
    <property type="evidence" value="ECO:0007669"/>
    <property type="project" value="InterPro"/>
</dbReference>
<evidence type="ECO:0000256" key="8">
    <source>
        <dbReference type="PIRSR" id="PIRSR605150-1"/>
    </source>
</evidence>
<evidence type="ECO:0000256" key="6">
    <source>
        <dbReference type="ARBA" id="ARBA00023136"/>
    </source>
</evidence>
<name>A0AAP0P7D1_9MAGN</name>
<evidence type="ECO:0000256" key="11">
    <source>
        <dbReference type="SAM" id="Phobius"/>
    </source>
</evidence>
<feature type="transmembrane region" description="Helical" evidence="11">
    <location>
        <begin position="678"/>
        <end position="700"/>
    </location>
</feature>
<dbReference type="AlphaFoldDB" id="A0AAP0P7D1"/>
<feature type="transmembrane region" description="Helical" evidence="11">
    <location>
        <begin position="20"/>
        <end position="39"/>
    </location>
</feature>
<comment type="subcellular location">
    <subcellularLocation>
        <location evidence="1">Endomembrane system</location>
        <topology evidence="1">Multi-pass membrane protein</topology>
    </subcellularLocation>
</comment>
<organism evidence="12 13">
    <name type="scientific">Stephania cephalantha</name>
    <dbReference type="NCBI Taxonomy" id="152367"/>
    <lineage>
        <taxon>Eukaryota</taxon>
        <taxon>Viridiplantae</taxon>
        <taxon>Streptophyta</taxon>
        <taxon>Embryophyta</taxon>
        <taxon>Tracheophyta</taxon>
        <taxon>Spermatophyta</taxon>
        <taxon>Magnoliopsida</taxon>
        <taxon>Ranunculales</taxon>
        <taxon>Menispermaceae</taxon>
        <taxon>Menispermoideae</taxon>
        <taxon>Cissampelideae</taxon>
        <taxon>Stephania</taxon>
    </lineage>
</organism>
<dbReference type="InterPro" id="IPR005150">
    <property type="entry name" value="Cellulose_synth"/>
</dbReference>
<evidence type="ECO:0000256" key="5">
    <source>
        <dbReference type="ARBA" id="ARBA00022989"/>
    </source>
</evidence>
<dbReference type="Proteomes" id="UP001419268">
    <property type="component" value="Unassembled WGS sequence"/>
</dbReference>
<dbReference type="GO" id="GO:0016760">
    <property type="term" value="F:cellulose synthase (UDP-forming) activity"/>
    <property type="evidence" value="ECO:0007669"/>
    <property type="project" value="InterPro"/>
</dbReference>
<feature type="transmembrane region" description="Helical" evidence="11">
    <location>
        <begin position="639"/>
        <end position="658"/>
    </location>
</feature>
<keyword evidence="4 11" id="KW-0812">Transmembrane</keyword>
<dbReference type="GO" id="GO:0030244">
    <property type="term" value="P:cellulose biosynthetic process"/>
    <property type="evidence" value="ECO:0007669"/>
    <property type="project" value="InterPro"/>
</dbReference>
<feature type="active site" evidence="8">
    <location>
        <position position="137"/>
    </location>
</feature>
<dbReference type="GO" id="GO:0012505">
    <property type="term" value="C:endomembrane system"/>
    <property type="evidence" value="ECO:0007669"/>
    <property type="project" value="UniProtKB-SubCell"/>
</dbReference>
<evidence type="ECO:0000256" key="10">
    <source>
        <dbReference type="PIRSR" id="PIRSR605150-3"/>
    </source>
</evidence>
<keyword evidence="2" id="KW-0328">Glycosyltransferase</keyword>
<keyword evidence="7" id="KW-0961">Cell wall biogenesis/degradation</keyword>
<keyword evidence="13" id="KW-1185">Reference proteome</keyword>